<dbReference type="EMBL" id="JACFYF010000005">
    <property type="protein sequence ID" value="MBA5762802.1"/>
    <property type="molecule type" value="Genomic_DNA"/>
</dbReference>
<feature type="transmembrane region" description="Helical" evidence="6">
    <location>
        <begin position="361"/>
        <end position="380"/>
    </location>
</feature>
<feature type="transmembrane region" description="Helical" evidence="6">
    <location>
        <begin position="51"/>
        <end position="69"/>
    </location>
</feature>
<dbReference type="InterPro" id="IPR050833">
    <property type="entry name" value="Poly_Biosynth_Transport"/>
</dbReference>
<feature type="transmembrane region" description="Helical" evidence="6">
    <location>
        <begin position="148"/>
        <end position="170"/>
    </location>
</feature>
<protein>
    <submittedName>
        <fullName evidence="7">Oligosaccharide flippase family protein</fullName>
    </submittedName>
</protein>
<feature type="transmembrane region" description="Helical" evidence="6">
    <location>
        <begin position="386"/>
        <end position="406"/>
    </location>
</feature>
<dbReference type="RefSeq" id="WP_182108824.1">
    <property type="nucleotide sequence ID" value="NZ_JACFYF010000005.1"/>
</dbReference>
<feature type="transmembrane region" description="Helical" evidence="6">
    <location>
        <begin position="216"/>
        <end position="233"/>
    </location>
</feature>
<feature type="transmembrane region" description="Helical" evidence="6">
    <location>
        <begin position="113"/>
        <end position="136"/>
    </location>
</feature>
<dbReference type="PANTHER" id="PTHR30250:SF11">
    <property type="entry name" value="O-ANTIGEN TRANSPORTER-RELATED"/>
    <property type="match status" value="1"/>
</dbReference>
<reference evidence="7 8" key="1">
    <citation type="submission" date="2020-07" db="EMBL/GenBank/DDBJ databases">
        <title>Vibrio marinisediminis sp. nov., isolated from marine sediment.</title>
        <authorList>
            <person name="Ji X."/>
        </authorList>
    </citation>
    <scope>NUCLEOTIDE SEQUENCE [LARGE SCALE GENOMIC DNA]</scope>
    <source>
        <strain evidence="7 8">404</strain>
    </source>
</reference>
<feature type="transmembrane region" description="Helical" evidence="6">
    <location>
        <begin position="443"/>
        <end position="464"/>
    </location>
</feature>
<keyword evidence="2" id="KW-1003">Cell membrane</keyword>
<keyword evidence="3 6" id="KW-0812">Transmembrane</keyword>
<evidence type="ECO:0000256" key="2">
    <source>
        <dbReference type="ARBA" id="ARBA00022475"/>
    </source>
</evidence>
<feature type="transmembrane region" description="Helical" evidence="6">
    <location>
        <begin position="81"/>
        <end position="107"/>
    </location>
</feature>
<evidence type="ECO:0000256" key="5">
    <source>
        <dbReference type="ARBA" id="ARBA00023136"/>
    </source>
</evidence>
<feature type="transmembrane region" description="Helical" evidence="6">
    <location>
        <begin position="12"/>
        <end position="31"/>
    </location>
</feature>
<dbReference type="GO" id="GO:0005886">
    <property type="term" value="C:plasma membrane"/>
    <property type="evidence" value="ECO:0007669"/>
    <property type="project" value="UniProtKB-SubCell"/>
</dbReference>
<evidence type="ECO:0000313" key="7">
    <source>
        <dbReference type="EMBL" id="MBA5762802.1"/>
    </source>
</evidence>
<keyword evidence="5 6" id="KW-0472">Membrane</keyword>
<accession>A0A7W2IU82</accession>
<feature type="transmembrane region" description="Helical" evidence="6">
    <location>
        <begin position="176"/>
        <end position="195"/>
    </location>
</feature>
<dbReference type="Pfam" id="PF01943">
    <property type="entry name" value="Polysacc_synt"/>
    <property type="match status" value="1"/>
</dbReference>
<keyword evidence="4 6" id="KW-1133">Transmembrane helix</keyword>
<feature type="transmembrane region" description="Helical" evidence="6">
    <location>
        <begin position="239"/>
        <end position="262"/>
    </location>
</feature>
<dbReference type="InterPro" id="IPR002797">
    <property type="entry name" value="Polysacc_synth"/>
</dbReference>
<organism evidence="7 8">
    <name type="scientific">Vibrio marinisediminis</name>
    <dbReference type="NCBI Taxonomy" id="2758441"/>
    <lineage>
        <taxon>Bacteria</taxon>
        <taxon>Pseudomonadati</taxon>
        <taxon>Pseudomonadota</taxon>
        <taxon>Gammaproteobacteria</taxon>
        <taxon>Vibrionales</taxon>
        <taxon>Vibrionaceae</taxon>
        <taxon>Vibrio</taxon>
    </lineage>
</organism>
<sequence>MFKIIFKHGSAYFLISLVTKFTGFLLLPVITRYLSLDEYGLYANIQIAQQVIYIFGSLCLDTAYARFVYDYNSSIKRLRLLTSTIVTAFILWAFIYVSLSIGTIYFITKSFGYEAIIIALLVPFITLFQQFSALNISLMQSRHHTKKLLTITTSAYICTQILMLLMLVYLDMKINAFFISQFLIGFITMCIHLTIMNNEGIIKLFLFNRKTFIKTIRYGLGYMPASLSSWIFMMSDRYIIVYFISIAMAGKYAFIVQITMMIQVVMQSLQTALAPIFITQMDTATKESYRKIEDYIFVMIFFLLLIYVLMVTSLPFVIDLIFPESYRGDYLLIPILAMGSIFLAIRKLISMFLVYYKKSMWISISGYMPALVNVGLNFLFVPIYGIYAAAWTTLFSMFLYACVVFVMAQKLHKIDYNYMKIFFLFISAVVLTMVSFYCNNIIVNVAIIIVFASMGQVLGIYKLLRG</sequence>
<name>A0A7W2IU82_9VIBR</name>
<dbReference type="PANTHER" id="PTHR30250">
    <property type="entry name" value="PST FAMILY PREDICTED COLANIC ACID TRANSPORTER"/>
    <property type="match status" value="1"/>
</dbReference>
<evidence type="ECO:0000313" key="8">
    <source>
        <dbReference type="Proteomes" id="UP000571701"/>
    </source>
</evidence>
<dbReference type="Proteomes" id="UP000571701">
    <property type="component" value="Unassembled WGS sequence"/>
</dbReference>
<evidence type="ECO:0000256" key="6">
    <source>
        <dbReference type="SAM" id="Phobius"/>
    </source>
</evidence>
<comment type="subcellular location">
    <subcellularLocation>
        <location evidence="1">Cell membrane</location>
        <topology evidence="1">Multi-pass membrane protein</topology>
    </subcellularLocation>
</comment>
<evidence type="ECO:0000256" key="3">
    <source>
        <dbReference type="ARBA" id="ARBA00022692"/>
    </source>
</evidence>
<comment type="caution">
    <text evidence="7">The sequence shown here is derived from an EMBL/GenBank/DDBJ whole genome shotgun (WGS) entry which is preliminary data.</text>
</comment>
<feature type="transmembrane region" description="Helical" evidence="6">
    <location>
        <begin position="330"/>
        <end position="349"/>
    </location>
</feature>
<evidence type="ECO:0000256" key="4">
    <source>
        <dbReference type="ARBA" id="ARBA00022989"/>
    </source>
</evidence>
<gene>
    <name evidence="7" type="ORF">H2O73_10640</name>
</gene>
<dbReference type="AlphaFoldDB" id="A0A7W2IU82"/>
<feature type="transmembrane region" description="Helical" evidence="6">
    <location>
        <begin position="418"/>
        <end position="437"/>
    </location>
</feature>
<feature type="transmembrane region" description="Helical" evidence="6">
    <location>
        <begin position="295"/>
        <end position="318"/>
    </location>
</feature>
<proteinExistence type="predicted"/>
<evidence type="ECO:0000256" key="1">
    <source>
        <dbReference type="ARBA" id="ARBA00004651"/>
    </source>
</evidence>
<keyword evidence="8" id="KW-1185">Reference proteome</keyword>